<organism evidence="2 3">
    <name type="scientific">Pseudomonas gingeri</name>
    <dbReference type="NCBI Taxonomy" id="117681"/>
    <lineage>
        <taxon>Bacteria</taxon>
        <taxon>Pseudomonadati</taxon>
        <taxon>Pseudomonadota</taxon>
        <taxon>Gammaproteobacteria</taxon>
        <taxon>Pseudomonadales</taxon>
        <taxon>Pseudomonadaceae</taxon>
        <taxon>Pseudomonas</taxon>
    </lineage>
</organism>
<dbReference type="Proteomes" id="UP000539985">
    <property type="component" value="Unassembled WGS sequence"/>
</dbReference>
<keyword evidence="1" id="KW-0175">Coiled coil</keyword>
<comment type="caution">
    <text evidence="2">The sequence shown here is derived from an EMBL/GenBank/DDBJ whole genome shotgun (WGS) entry which is preliminary data.</text>
</comment>
<sequence>MAHSADYQFNLYIKELELVAQTLTDQASRLKESGHDTLAEAASKQADQLIEVIAELQHLMEI</sequence>
<dbReference type="RefSeq" id="WP_177099920.1">
    <property type="nucleotide sequence ID" value="NZ_JACAQB010000003.1"/>
</dbReference>
<evidence type="ECO:0000256" key="1">
    <source>
        <dbReference type="SAM" id="Coils"/>
    </source>
</evidence>
<proteinExistence type="predicted"/>
<gene>
    <name evidence="2" type="ORF">HX882_02935</name>
</gene>
<feature type="coiled-coil region" evidence="1">
    <location>
        <begin position="13"/>
        <end position="59"/>
    </location>
</feature>
<dbReference type="AlphaFoldDB" id="A0A7Y7XA10"/>
<reference evidence="2 3" key="1">
    <citation type="submission" date="2020-04" db="EMBL/GenBank/DDBJ databases">
        <title>Molecular characterization of pseudomonads from Agaricus bisporus reveal novel blotch 2 pathogens in Western Europe.</title>
        <authorList>
            <person name="Taparia T."/>
            <person name="Krijger M."/>
            <person name="Haynes E."/>
            <person name="Elpinstone J.G."/>
            <person name="Noble R."/>
            <person name="Van Der Wolf J."/>
        </authorList>
    </citation>
    <scope>NUCLEOTIDE SEQUENCE [LARGE SCALE GENOMIC DNA]</scope>
    <source>
        <strain evidence="2 3">H7001</strain>
    </source>
</reference>
<protein>
    <submittedName>
        <fullName evidence="2">Uncharacterized protein</fullName>
    </submittedName>
</protein>
<dbReference type="EMBL" id="JACAQB010000003">
    <property type="protein sequence ID" value="NWB94843.1"/>
    <property type="molecule type" value="Genomic_DNA"/>
</dbReference>
<accession>A0A7Y7XA10</accession>
<evidence type="ECO:0000313" key="3">
    <source>
        <dbReference type="Proteomes" id="UP000539985"/>
    </source>
</evidence>
<name>A0A7Y7XA10_9PSED</name>
<evidence type="ECO:0000313" key="2">
    <source>
        <dbReference type="EMBL" id="NWB94843.1"/>
    </source>
</evidence>